<reference evidence="1" key="1">
    <citation type="submission" date="2019-11" db="EMBL/GenBank/DDBJ databases">
        <authorList>
            <person name="Feng L."/>
        </authorList>
    </citation>
    <scope>NUCLEOTIDE SEQUENCE</scope>
    <source>
        <strain evidence="1">ChathewayiLFYP18</strain>
    </source>
</reference>
<proteinExistence type="predicted"/>
<sequence>MSIFPFIDSTSTSTETNDELPMLKEYAYDFEKNELLLDEGGRTYMVEGNEALRIWIFKALFTERCHYTAYSFAFGSEIQDQVIGHSMNVEIVKLEIERFIIEALMVNPYIKRLDNFVFENTSTGMTVSFDCTGIYGSNTILVPVREVRV</sequence>
<dbReference type="EMBL" id="CACRUH010000101">
    <property type="protein sequence ID" value="VYU83786.1"/>
    <property type="molecule type" value="Genomic_DNA"/>
</dbReference>
<organism evidence="1">
    <name type="scientific">Hungatella hathewayi</name>
    <dbReference type="NCBI Taxonomy" id="154046"/>
    <lineage>
        <taxon>Bacteria</taxon>
        <taxon>Bacillati</taxon>
        <taxon>Bacillota</taxon>
        <taxon>Clostridia</taxon>
        <taxon>Lachnospirales</taxon>
        <taxon>Lachnospiraceae</taxon>
        <taxon>Hungatella</taxon>
    </lineage>
</organism>
<evidence type="ECO:0000313" key="1">
    <source>
        <dbReference type="EMBL" id="VYU83786.1"/>
    </source>
</evidence>
<protein>
    <recommendedName>
        <fullName evidence="2">DUF2634 domain-containing protein</fullName>
    </recommendedName>
</protein>
<name>A0A6N3I3E9_9FIRM</name>
<dbReference type="AlphaFoldDB" id="A0A6N3I3E9"/>
<evidence type="ECO:0008006" key="2">
    <source>
        <dbReference type="Google" id="ProtNLM"/>
    </source>
</evidence>
<gene>
    <name evidence="1" type="ORF">CHLFYP18_04565</name>
</gene>
<dbReference type="Pfam" id="PF10934">
    <property type="entry name" value="Sheath_initiator"/>
    <property type="match status" value="1"/>
</dbReference>
<accession>A0A6N3I3E9</accession>
<dbReference type="InterPro" id="IPR020288">
    <property type="entry name" value="Sheath_initiator"/>
</dbReference>